<dbReference type="Proteomes" id="UP000054350">
    <property type="component" value="Unassembled WGS sequence"/>
</dbReference>
<name>A0A0L0SSX6_ALLM3</name>
<keyword evidence="2" id="KW-0812">Transmembrane</keyword>
<keyword evidence="2" id="KW-0472">Membrane</keyword>
<dbReference type="EMBL" id="GG745348">
    <property type="protein sequence ID" value="KNE65688.1"/>
    <property type="molecule type" value="Genomic_DNA"/>
</dbReference>
<evidence type="ECO:0000256" key="2">
    <source>
        <dbReference type="SAM" id="Phobius"/>
    </source>
</evidence>
<organism evidence="3 4">
    <name type="scientific">Allomyces macrogynus (strain ATCC 38327)</name>
    <name type="common">Allomyces javanicus var. macrogynus</name>
    <dbReference type="NCBI Taxonomy" id="578462"/>
    <lineage>
        <taxon>Eukaryota</taxon>
        <taxon>Fungi</taxon>
        <taxon>Fungi incertae sedis</taxon>
        <taxon>Blastocladiomycota</taxon>
        <taxon>Blastocladiomycetes</taxon>
        <taxon>Blastocladiales</taxon>
        <taxon>Blastocladiaceae</taxon>
        <taxon>Allomyces</taxon>
    </lineage>
</organism>
<evidence type="ECO:0000313" key="4">
    <source>
        <dbReference type="Proteomes" id="UP000054350"/>
    </source>
</evidence>
<feature type="compositionally biased region" description="Low complexity" evidence="1">
    <location>
        <begin position="160"/>
        <end position="170"/>
    </location>
</feature>
<dbReference type="VEuPathDB" id="FungiDB:AMAG_09672"/>
<sequence length="188" mass="19070">MSTTITTLPTPTSGGGAPNTTFTGGPAPDPASNKGVAMSAMGIILVLFVTGCLIIFWQGHVPGVPGVTSETGDTSGGAGGGAETESVAQPPMAAVSANDVLTHDQRRELTWRDASTAGHVVLSVERPRSGESAALFPDNVPLPRYEPWAAQPAARRISEESSSVVTSDVTGKSAVAAETGERTVATGK</sequence>
<keyword evidence="4" id="KW-1185">Reference proteome</keyword>
<feature type="region of interest" description="Disordered" evidence="1">
    <location>
        <begin position="155"/>
        <end position="188"/>
    </location>
</feature>
<evidence type="ECO:0000313" key="3">
    <source>
        <dbReference type="EMBL" id="KNE65688.1"/>
    </source>
</evidence>
<reference evidence="4" key="2">
    <citation type="submission" date="2009-11" db="EMBL/GenBank/DDBJ databases">
        <title>The Genome Sequence of Allomyces macrogynus strain ATCC 38327.</title>
        <authorList>
            <consortium name="The Broad Institute Genome Sequencing Platform"/>
            <person name="Russ C."/>
            <person name="Cuomo C."/>
            <person name="Shea T."/>
            <person name="Young S.K."/>
            <person name="Zeng Q."/>
            <person name="Koehrsen M."/>
            <person name="Haas B."/>
            <person name="Borodovsky M."/>
            <person name="Guigo R."/>
            <person name="Alvarado L."/>
            <person name="Berlin A."/>
            <person name="Borenstein D."/>
            <person name="Chen Z."/>
            <person name="Engels R."/>
            <person name="Freedman E."/>
            <person name="Gellesch M."/>
            <person name="Goldberg J."/>
            <person name="Griggs A."/>
            <person name="Gujja S."/>
            <person name="Heiman D."/>
            <person name="Hepburn T."/>
            <person name="Howarth C."/>
            <person name="Jen D."/>
            <person name="Larson L."/>
            <person name="Lewis B."/>
            <person name="Mehta T."/>
            <person name="Park D."/>
            <person name="Pearson M."/>
            <person name="Roberts A."/>
            <person name="Saif S."/>
            <person name="Shenoy N."/>
            <person name="Sisk P."/>
            <person name="Stolte C."/>
            <person name="Sykes S."/>
            <person name="Walk T."/>
            <person name="White J."/>
            <person name="Yandava C."/>
            <person name="Burger G."/>
            <person name="Gray M.W."/>
            <person name="Holland P.W.H."/>
            <person name="King N."/>
            <person name="Lang F.B.F."/>
            <person name="Roger A.J."/>
            <person name="Ruiz-Trillo I."/>
            <person name="Lander E."/>
            <person name="Nusbaum C."/>
        </authorList>
    </citation>
    <scope>NUCLEOTIDE SEQUENCE [LARGE SCALE GENOMIC DNA]</scope>
    <source>
        <strain evidence="4">ATCC 38327</strain>
    </source>
</reference>
<protein>
    <submittedName>
        <fullName evidence="3">Uncharacterized protein</fullName>
    </submittedName>
</protein>
<dbReference type="AlphaFoldDB" id="A0A0L0SSX6"/>
<proteinExistence type="predicted"/>
<feature type="region of interest" description="Disordered" evidence="1">
    <location>
        <begin position="67"/>
        <end position="86"/>
    </location>
</feature>
<keyword evidence="2" id="KW-1133">Transmembrane helix</keyword>
<feature type="transmembrane region" description="Helical" evidence="2">
    <location>
        <begin position="36"/>
        <end position="57"/>
    </location>
</feature>
<accession>A0A0L0SSX6</accession>
<evidence type="ECO:0000256" key="1">
    <source>
        <dbReference type="SAM" id="MobiDB-lite"/>
    </source>
</evidence>
<dbReference type="OrthoDB" id="10394634at2759"/>
<reference evidence="3 4" key="1">
    <citation type="submission" date="2009-11" db="EMBL/GenBank/DDBJ databases">
        <title>Annotation of Allomyces macrogynus ATCC 38327.</title>
        <authorList>
            <consortium name="The Broad Institute Genome Sequencing Platform"/>
            <person name="Russ C."/>
            <person name="Cuomo C."/>
            <person name="Burger G."/>
            <person name="Gray M.W."/>
            <person name="Holland P.W.H."/>
            <person name="King N."/>
            <person name="Lang F.B.F."/>
            <person name="Roger A.J."/>
            <person name="Ruiz-Trillo I."/>
            <person name="Young S.K."/>
            <person name="Zeng Q."/>
            <person name="Gargeya S."/>
            <person name="Fitzgerald M."/>
            <person name="Haas B."/>
            <person name="Abouelleil A."/>
            <person name="Alvarado L."/>
            <person name="Arachchi H.M."/>
            <person name="Berlin A."/>
            <person name="Chapman S.B."/>
            <person name="Gearin G."/>
            <person name="Goldberg J."/>
            <person name="Griggs A."/>
            <person name="Gujja S."/>
            <person name="Hansen M."/>
            <person name="Heiman D."/>
            <person name="Howarth C."/>
            <person name="Larimer J."/>
            <person name="Lui A."/>
            <person name="MacDonald P.J.P."/>
            <person name="McCowen C."/>
            <person name="Montmayeur A."/>
            <person name="Murphy C."/>
            <person name="Neiman D."/>
            <person name="Pearson M."/>
            <person name="Priest M."/>
            <person name="Roberts A."/>
            <person name="Saif S."/>
            <person name="Shea T."/>
            <person name="Sisk P."/>
            <person name="Stolte C."/>
            <person name="Sykes S."/>
            <person name="Wortman J."/>
            <person name="Nusbaum C."/>
            <person name="Birren B."/>
        </authorList>
    </citation>
    <scope>NUCLEOTIDE SEQUENCE [LARGE SCALE GENOMIC DNA]</scope>
    <source>
        <strain evidence="3 4">ATCC 38327</strain>
    </source>
</reference>
<gene>
    <name evidence="3" type="ORF">AMAG_09672</name>
</gene>
<feature type="region of interest" description="Disordered" evidence="1">
    <location>
        <begin position="1"/>
        <end position="28"/>
    </location>
</feature>
<feature type="compositionally biased region" description="Low complexity" evidence="1">
    <location>
        <begin position="1"/>
        <end position="12"/>
    </location>
</feature>